<dbReference type="Proteomes" id="UP001230649">
    <property type="component" value="Unassembled WGS sequence"/>
</dbReference>
<evidence type="ECO:0000313" key="2">
    <source>
        <dbReference type="Proteomes" id="UP001230649"/>
    </source>
</evidence>
<accession>A0ACC2WUC2</accession>
<sequence length="429" mass="47332">MSGYSSPRRDSSHPPLRHGLTTPTRSRNSSRAPSRIASRRGSLSSPAPVVDAVTVLTDSANFQDLPSTDPLSSLIARYVPVETRPIRDVSGEWRGRTIEELVATGSWRALACYARDQLVAREIRDIPIILELWHIRLHALLRLQLSAQHTRELSTLDRALAYVSRKSIEHGNIQTFVPFEIDVFRAKAAREADGTAYEALVGLLRRCQERARDAKGEERDVWVQRAGRVGAVLVGSLLEHKQYSTALGLLEDLYPSPAKDAQITQDQLHALIIRFLIHLCLGTTHHAAALFPLLKLSAIPQEKKDILQGLLWTCQGRAGDVVARAGIRSDSQGMVDLVVANNEAVAMLETGALTEAIERLSSRMQAHEPDSYVEPYIFNMATLAELDSGSAIRRKVDILERAASATGEVIKHVETRLMGICQPAAFKLA</sequence>
<dbReference type="EMBL" id="JASBWS010000009">
    <property type="protein sequence ID" value="KAJ9114416.1"/>
    <property type="molecule type" value="Genomic_DNA"/>
</dbReference>
<comment type="caution">
    <text evidence="1">The sequence shown here is derived from an EMBL/GenBank/DDBJ whole genome shotgun (WGS) entry which is preliminary data.</text>
</comment>
<organism evidence="1 2">
    <name type="scientific">Naganishia adeliensis</name>
    <dbReference type="NCBI Taxonomy" id="92952"/>
    <lineage>
        <taxon>Eukaryota</taxon>
        <taxon>Fungi</taxon>
        <taxon>Dikarya</taxon>
        <taxon>Basidiomycota</taxon>
        <taxon>Agaricomycotina</taxon>
        <taxon>Tremellomycetes</taxon>
        <taxon>Filobasidiales</taxon>
        <taxon>Filobasidiaceae</taxon>
        <taxon>Naganishia</taxon>
    </lineage>
</organism>
<reference evidence="1" key="1">
    <citation type="submission" date="2023-04" db="EMBL/GenBank/DDBJ databases">
        <title>Draft Genome sequencing of Naganishia species isolated from polar environments using Oxford Nanopore Technology.</title>
        <authorList>
            <person name="Leo P."/>
            <person name="Venkateswaran K."/>
        </authorList>
    </citation>
    <scope>NUCLEOTIDE SEQUENCE</scope>
    <source>
        <strain evidence="1">MNA-CCFEE 5262</strain>
    </source>
</reference>
<keyword evidence="2" id="KW-1185">Reference proteome</keyword>
<name>A0ACC2WUC2_9TREE</name>
<gene>
    <name evidence="1" type="ORF">QFC20_001559</name>
</gene>
<evidence type="ECO:0000313" key="1">
    <source>
        <dbReference type="EMBL" id="KAJ9114416.1"/>
    </source>
</evidence>
<proteinExistence type="predicted"/>
<protein>
    <submittedName>
        <fullName evidence="1">Uncharacterized protein</fullName>
    </submittedName>
</protein>